<accession>A0A446CSS8</accession>
<evidence type="ECO:0000313" key="2">
    <source>
        <dbReference type="Proteomes" id="UP000289465"/>
    </source>
</evidence>
<name>A0A446CSS8_9BURK</name>
<gene>
    <name evidence="1" type="ORF">AVE30378_04323</name>
</gene>
<dbReference type="RefSeq" id="WP_129243211.1">
    <property type="nucleotide sequence ID" value="NZ_UFQC01000026.1"/>
</dbReference>
<proteinExistence type="predicted"/>
<dbReference type="Proteomes" id="UP000289465">
    <property type="component" value="Unassembled WGS sequence"/>
</dbReference>
<evidence type="ECO:0000313" key="1">
    <source>
        <dbReference type="EMBL" id="SSW70910.1"/>
    </source>
</evidence>
<dbReference type="EMBL" id="UFQC01000026">
    <property type="protein sequence ID" value="SSW70910.1"/>
    <property type="molecule type" value="Genomic_DNA"/>
</dbReference>
<protein>
    <submittedName>
        <fullName evidence="1">Uncharacterized protein</fullName>
    </submittedName>
</protein>
<reference evidence="1 2" key="1">
    <citation type="submission" date="2018-07" db="EMBL/GenBank/DDBJ databases">
        <authorList>
            <person name="Peeters C."/>
        </authorList>
    </citation>
    <scope>NUCLEOTIDE SEQUENCE [LARGE SCALE GENOMIC DNA]</scope>
    <source>
        <strain evidence="1 2">LMG 30378</strain>
    </source>
</reference>
<sequence>MSSPIFRKTARGRAEIKQRSDRVPAAMRSVLIMVNGSDSLAMLAARGVPQLRDHLEALLTLGLIELVPVPSEQPVSLDMLAAFCRQAHTRLTPYFSPDTASVVRPLRDARTVAAFNAALDDIQARLATYLGRKLAANALQGLRPPP</sequence>
<dbReference type="AlphaFoldDB" id="A0A446CSS8"/>
<organism evidence="1 2">
    <name type="scientific">Achromobacter veterisilvae</name>
    <dbReference type="NCBI Taxonomy" id="2069367"/>
    <lineage>
        <taxon>Bacteria</taxon>
        <taxon>Pseudomonadati</taxon>
        <taxon>Pseudomonadota</taxon>
        <taxon>Betaproteobacteria</taxon>
        <taxon>Burkholderiales</taxon>
        <taxon>Alcaligenaceae</taxon>
        <taxon>Achromobacter</taxon>
    </lineage>
</organism>
<dbReference type="OrthoDB" id="8903589at2"/>